<keyword evidence="2" id="KW-1185">Reference proteome</keyword>
<protein>
    <submittedName>
        <fullName evidence="1">Uncharacterized protein</fullName>
    </submittedName>
</protein>
<reference evidence="1" key="1">
    <citation type="journal article" date="2023" name="Mol. Phylogenet. Evol.">
        <title>Genome-scale phylogeny and comparative genomics of the fungal order Sordariales.</title>
        <authorList>
            <person name="Hensen N."/>
            <person name="Bonometti L."/>
            <person name="Westerberg I."/>
            <person name="Brannstrom I.O."/>
            <person name="Guillou S."/>
            <person name="Cros-Aarteil S."/>
            <person name="Calhoun S."/>
            <person name="Haridas S."/>
            <person name="Kuo A."/>
            <person name="Mondo S."/>
            <person name="Pangilinan J."/>
            <person name="Riley R."/>
            <person name="LaButti K."/>
            <person name="Andreopoulos B."/>
            <person name="Lipzen A."/>
            <person name="Chen C."/>
            <person name="Yan M."/>
            <person name="Daum C."/>
            <person name="Ng V."/>
            <person name="Clum A."/>
            <person name="Steindorff A."/>
            <person name="Ohm R.A."/>
            <person name="Martin F."/>
            <person name="Silar P."/>
            <person name="Natvig D.O."/>
            <person name="Lalanne C."/>
            <person name="Gautier V."/>
            <person name="Ament-Velasquez S.L."/>
            <person name="Kruys A."/>
            <person name="Hutchinson M.I."/>
            <person name="Powell A.J."/>
            <person name="Barry K."/>
            <person name="Miller A.N."/>
            <person name="Grigoriev I.V."/>
            <person name="Debuchy R."/>
            <person name="Gladieux P."/>
            <person name="Hiltunen Thoren M."/>
            <person name="Johannesson H."/>
        </authorList>
    </citation>
    <scope>NUCLEOTIDE SEQUENCE</scope>
    <source>
        <strain evidence="1">CBS 955.72</strain>
    </source>
</reference>
<proteinExistence type="predicted"/>
<name>A0AAJ0M8Z9_9PEZI</name>
<accession>A0AAJ0M8Z9</accession>
<gene>
    <name evidence="1" type="ORF">B0T25DRAFT_572480</name>
</gene>
<dbReference type="AlphaFoldDB" id="A0AAJ0M8Z9"/>
<sequence>MDRQMPYLHWERKREVEGFAKTLKDMNTGVPESSGPDPNADEELVRAYIQEAHPIYIRRTLDQFQYHTLPDTTARDIDQTCLRYFKGEKLGDAGSSLEPIMTMVDQLWLWVLPACGKSPETVITAFPQRCDRERTGPKTSKWQTSLLLAIVSKCRDLSVRSGYELAEVIGTECSRIYLDSTSNRQHTIYSTSIKGQQLCQNKHGHSKCEALEAFNDGLECSPLGAMLYRALWLP</sequence>
<evidence type="ECO:0000313" key="1">
    <source>
        <dbReference type="EMBL" id="KAK3343469.1"/>
    </source>
</evidence>
<dbReference type="EMBL" id="JAUIQD010000007">
    <property type="protein sequence ID" value="KAK3343469.1"/>
    <property type="molecule type" value="Genomic_DNA"/>
</dbReference>
<reference evidence="1" key="2">
    <citation type="submission" date="2023-06" db="EMBL/GenBank/DDBJ databases">
        <authorList>
            <consortium name="Lawrence Berkeley National Laboratory"/>
            <person name="Haridas S."/>
            <person name="Hensen N."/>
            <person name="Bonometti L."/>
            <person name="Westerberg I."/>
            <person name="Brannstrom I.O."/>
            <person name="Guillou S."/>
            <person name="Cros-Aarteil S."/>
            <person name="Calhoun S."/>
            <person name="Kuo A."/>
            <person name="Mondo S."/>
            <person name="Pangilinan J."/>
            <person name="Riley R."/>
            <person name="Labutti K."/>
            <person name="Andreopoulos B."/>
            <person name="Lipzen A."/>
            <person name="Chen C."/>
            <person name="Yanf M."/>
            <person name="Daum C."/>
            <person name="Ng V."/>
            <person name="Clum A."/>
            <person name="Steindorff A."/>
            <person name="Ohm R."/>
            <person name="Martin F."/>
            <person name="Silar P."/>
            <person name="Natvig D."/>
            <person name="Lalanne C."/>
            <person name="Gautier V."/>
            <person name="Ament-Velasquez S.L."/>
            <person name="Kruys A."/>
            <person name="Hutchinson M.I."/>
            <person name="Powell A.J."/>
            <person name="Barry K."/>
            <person name="Miller A.N."/>
            <person name="Grigoriev I.V."/>
            <person name="Debuchy R."/>
            <person name="Gladieux P."/>
            <person name="Thoren M.H."/>
            <person name="Johannesson H."/>
        </authorList>
    </citation>
    <scope>NUCLEOTIDE SEQUENCE</scope>
    <source>
        <strain evidence="1">CBS 955.72</strain>
    </source>
</reference>
<comment type="caution">
    <text evidence="1">The sequence shown here is derived from an EMBL/GenBank/DDBJ whole genome shotgun (WGS) entry which is preliminary data.</text>
</comment>
<dbReference type="Proteomes" id="UP001275084">
    <property type="component" value="Unassembled WGS sequence"/>
</dbReference>
<organism evidence="1 2">
    <name type="scientific">Lasiosphaeria hispida</name>
    <dbReference type="NCBI Taxonomy" id="260671"/>
    <lineage>
        <taxon>Eukaryota</taxon>
        <taxon>Fungi</taxon>
        <taxon>Dikarya</taxon>
        <taxon>Ascomycota</taxon>
        <taxon>Pezizomycotina</taxon>
        <taxon>Sordariomycetes</taxon>
        <taxon>Sordariomycetidae</taxon>
        <taxon>Sordariales</taxon>
        <taxon>Lasiosphaeriaceae</taxon>
        <taxon>Lasiosphaeria</taxon>
    </lineage>
</organism>
<evidence type="ECO:0000313" key="2">
    <source>
        <dbReference type="Proteomes" id="UP001275084"/>
    </source>
</evidence>